<comment type="similarity">
    <text evidence="1">Belongs to the SIP oxidoreductase family.</text>
</comment>
<dbReference type="Gene3D" id="2.40.30.10">
    <property type="entry name" value="Translation factors"/>
    <property type="match status" value="1"/>
</dbReference>
<dbReference type="InterPro" id="IPR039261">
    <property type="entry name" value="FNR_nucleotide-bd"/>
</dbReference>
<dbReference type="GO" id="GO:0016491">
    <property type="term" value="F:oxidoreductase activity"/>
    <property type="evidence" value="ECO:0007669"/>
    <property type="project" value="InterPro"/>
</dbReference>
<sequence>MPHEFKRLRHDTKIRTLEVVGLTHVTPKMLRVTLGGSELAGFTSPGYGDHVKIFFSPDPDAPVLPVLGPDGLAFPADRPRPEMRDYTPRRFDPEALTLDIDFVLHGDGPASGWAAQAQIGQTLVIGGPRGSLIVPDDFDWYLLAGDETALPAMSRRLEELPAGKPVLALLEVAGPEEEQPIVTRADATIHWLHRNGVAAGMSDLLLRRLEATPLPQGEGYAFLAGEAGMSRALRAHLVDRCGFEDAHIKAAGYWVLGEADAHEPH</sequence>
<organism evidence="3 4">
    <name type="scientific">Arsenicitalea aurantiaca</name>
    <dbReference type="NCBI Taxonomy" id="1783274"/>
    <lineage>
        <taxon>Bacteria</taxon>
        <taxon>Pseudomonadati</taxon>
        <taxon>Pseudomonadota</taxon>
        <taxon>Alphaproteobacteria</taxon>
        <taxon>Hyphomicrobiales</taxon>
        <taxon>Devosiaceae</taxon>
        <taxon>Arsenicitalea</taxon>
    </lineage>
</organism>
<dbReference type="Gene3D" id="3.40.50.80">
    <property type="entry name" value="Nucleotide-binding domain of ferredoxin-NADP reductase (FNR) module"/>
    <property type="match status" value="1"/>
</dbReference>
<dbReference type="OrthoDB" id="9814826at2"/>
<dbReference type="InterPro" id="IPR013113">
    <property type="entry name" value="SIP_FAD-bd"/>
</dbReference>
<dbReference type="SUPFAM" id="SSF63380">
    <property type="entry name" value="Riboflavin synthase domain-like"/>
    <property type="match status" value="1"/>
</dbReference>
<evidence type="ECO:0000256" key="1">
    <source>
        <dbReference type="ARBA" id="ARBA00035644"/>
    </source>
</evidence>
<evidence type="ECO:0000313" key="3">
    <source>
        <dbReference type="EMBL" id="RUT28620.1"/>
    </source>
</evidence>
<dbReference type="Proteomes" id="UP000281547">
    <property type="component" value="Unassembled WGS sequence"/>
</dbReference>
<dbReference type="PANTHER" id="PTHR30157">
    <property type="entry name" value="FERRIC REDUCTASE, NADPH-DEPENDENT"/>
    <property type="match status" value="1"/>
</dbReference>
<dbReference type="RefSeq" id="WP_127189755.1">
    <property type="nucleotide sequence ID" value="NZ_RZNJ01000007.1"/>
</dbReference>
<name>A0A433X3I2_9HYPH</name>
<reference evidence="3 4" key="1">
    <citation type="journal article" date="2016" name="Int. J. Syst. Evol. Microbiol.">
        <title>Arsenicitalea aurantiaca gen. nov., sp. nov., a new member of the family Hyphomicrobiaceae, isolated from high-arsenic sediment.</title>
        <authorList>
            <person name="Mu Y."/>
            <person name="Zhou L."/>
            <person name="Zeng X.C."/>
            <person name="Liu L."/>
            <person name="Pan Y."/>
            <person name="Chen X."/>
            <person name="Wang J."/>
            <person name="Li S."/>
            <person name="Li W.J."/>
            <person name="Wang Y."/>
        </authorList>
    </citation>
    <scope>NUCLEOTIDE SEQUENCE [LARGE SCALE GENOMIC DNA]</scope>
    <source>
        <strain evidence="3 4">42-50</strain>
    </source>
</reference>
<feature type="domain" description="FAD-binding FR-type" evidence="2">
    <location>
        <begin position="12"/>
        <end position="135"/>
    </location>
</feature>
<evidence type="ECO:0000313" key="4">
    <source>
        <dbReference type="Proteomes" id="UP000281547"/>
    </source>
</evidence>
<dbReference type="Pfam" id="PF08021">
    <property type="entry name" value="FAD_binding_9"/>
    <property type="match status" value="1"/>
</dbReference>
<dbReference type="InterPro" id="IPR007037">
    <property type="entry name" value="SIP_rossman_dom"/>
</dbReference>
<gene>
    <name evidence="3" type="ORF">EMQ25_16770</name>
</gene>
<protein>
    <submittedName>
        <fullName evidence="3">Siderophore-interacting protein</fullName>
    </submittedName>
</protein>
<accession>A0A433X3I2</accession>
<dbReference type="PROSITE" id="PS51384">
    <property type="entry name" value="FAD_FR"/>
    <property type="match status" value="1"/>
</dbReference>
<dbReference type="EMBL" id="RZNJ01000007">
    <property type="protein sequence ID" value="RUT28620.1"/>
    <property type="molecule type" value="Genomic_DNA"/>
</dbReference>
<dbReference type="CDD" id="cd06193">
    <property type="entry name" value="siderophore_interacting"/>
    <property type="match status" value="1"/>
</dbReference>
<evidence type="ECO:0000259" key="2">
    <source>
        <dbReference type="PROSITE" id="PS51384"/>
    </source>
</evidence>
<dbReference type="InterPro" id="IPR039374">
    <property type="entry name" value="SIP_fam"/>
</dbReference>
<dbReference type="AlphaFoldDB" id="A0A433X3I2"/>
<proteinExistence type="inferred from homology"/>
<dbReference type="InterPro" id="IPR017938">
    <property type="entry name" value="Riboflavin_synthase-like_b-brl"/>
</dbReference>
<dbReference type="PANTHER" id="PTHR30157:SF0">
    <property type="entry name" value="NADPH-DEPENDENT FERRIC-CHELATE REDUCTASE"/>
    <property type="match status" value="1"/>
</dbReference>
<dbReference type="Pfam" id="PF04954">
    <property type="entry name" value="SIP"/>
    <property type="match status" value="1"/>
</dbReference>
<dbReference type="InterPro" id="IPR017927">
    <property type="entry name" value="FAD-bd_FR_type"/>
</dbReference>
<keyword evidence="4" id="KW-1185">Reference proteome</keyword>
<comment type="caution">
    <text evidence="3">The sequence shown here is derived from an EMBL/GenBank/DDBJ whole genome shotgun (WGS) entry which is preliminary data.</text>
</comment>